<evidence type="ECO:0000256" key="1">
    <source>
        <dbReference type="SAM" id="MobiDB-lite"/>
    </source>
</evidence>
<dbReference type="KEGG" id="vcw:GJQ55_03850"/>
<protein>
    <submittedName>
        <fullName evidence="2">DUF1289 domain-containing protein</fullName>
    </submittedName>
</protein>
<evidence type="ECO:0000313" key="2">
    <source>
        <dbReference type="EMBL" id="QQD25422.1"/>
    </source>
</evidence>
<sequence>MDQGEFFDIPSPCKRICELNNRGYCKGCFRSRDERLYWNQFSNFQKQLVVNLCEKRRLKVLAAKQAALQPAAIADPLPPQPDLFTALSETDTAATTNTGTPSAAAAPAAESKPAQPGQIDLF</sequence>
<name>A0A9X7YQV8_9GAMM</name>
<dbReference type="Pfam" id="PF06945">
    <property type="entry name" value="DUF1289"/>
    <property type="match status" value="1"/>
</dbReference>
<dbReference type="PANTHER" id="PTHR35175">
    <property type="entry name" value="DUF1289 DOMAIN-CONTAINING PROTEIN"/>
    <property type="match status" value="1"/>
</dbReference>
<keyword evidence="3" id="KW-1185">Reference proteome</keyword>
<proteinExistence type="predicted"/>
<dbReference type="InterPro" id="IPR010710">
    <property type="entry name" value="DUF1289"/>
</dbReference>
<gene>
    <name evidence="2" type="ORF">GJQ55_03850</name>
</gene>
<reference evidence="2 3" key="1">
    <citation type="submission" date="2019-11" db="EMBL/GenBank/DDBJ databases">
        <title>Venatorbacter sp. nov. a predator of Campylobacter and other Gram-negative bacteria.</title>
        <authorList>
            <person name="Saeedi A."/>
            <person name="Cummings N.J."/>
            <person name="Connerton I.F."/>
            <person name="Connerton P.L."/>
        </authorList>
    </citation>
    <scope>NUCLEOTIDE SEQUENCE [LARGE SCALE GENOMIC DNA]</scope>
    <source>
        <strain evidence="2">XL5</strain>
    </source>
</reference>
<organism evidence="2 3">
    <name type="scientific">Venatoribacter cucullus</name>
    <dbReference type="NCBI Taxonomy" id="2661630"/>
    <lineage>
        <taxon>Bacteria</taxon>
        <taxon>Pseudomonadati</taxon>
        <taxon>Pseudomonadota</taxon>
        <taxon>Gammaproteobacteria</taxon>
        <taxon>Oceanospirillales</taxon>
        <taxon>Oceanospirillaceae</taxon>
        <taxon>Venatoribacter</taxon>
    </lineage>
</organism>
<feature type="compositionally biased region" description="Low complexity" evidence="1">
    <location>
        <begin position="93"/>
        <end position="114"/>
    </location>
</feature>
<dbReference type="PANTHER" id="PTHR35175:SF1">
    <property type="entry name" value="OXIDOREDUCTASE"/>
    <property type="match status" value="1"/>
</dbReference>
<accession>A0A9X7YQV8</accession>
<dbReference type="EMBL" id="CP046056">
    <property type="protein sequence ID" value="QQD25422.1"/>
    <property type="molecule type" value="Genomic_DNA"/>
</dbReference>
<dbReference type="AlphaFoldDB" id="A0A9X7YQV8"/>
<dbReference type="Proteomes" id="UP000596074">
    <property type="component" value="Chromosome"/>
</dbReference>
<evidence type="ECO:0000313" key="3">
    <source>
        <dbReference type="Proteomes" id="UP000596074"/>
    </source>
</evidence>
<feature type="region of interest" description="Disordered" evidence="1">
    <location>
        <begin position="93"/>
        <end position="122"/>
    </location>
</feature>